<feature type="region of interest" description="Disordered" evidence="4">
    <location>
        <begin position="2023"/>
        <end position="2051"/>
    </location>
</feature>
<dbReference type="SMART" id="SM00150">
    <property type="entry name" value="SPEC"/>
    <property type="match status" value="9"/>
</dbReference>
<feature type="compositionally biased region" description="Basic residues" evidence="4">
    <location>
        <begin position="2077"/>
        <end position="2088"/>
    </location>
</feature>
<dbReference type="InterPro" id="IPR002017">
    <property type="entry name" value="Spectrin_repeat"/>
</dbReference>
<dbReference type="Pfam" id="PF00307">
    <property type="entry name" value="CH"/>
    <property type="match status" value="2"/>
</dbReference>
<feature type="domain" description="Calponin-homology (CH)" evidence="5">
    <location>
        <begin position="82"/>
        <end position="187"/>
    </location>
</feature>
<dbReference type="SMART" id="SM00033">
    <property type="entry name" value="CH"/>
    <property type="match status" value="2"/>
</dbReference>
<proteinExistence type="predicted"/>
<feature type="coiled-coil region" evidence="3">
    <location>
        <begin position="1613"/>
        <end position="1640"/>
    </location>
</feature>
<evidence type="ECO:0000259" key="5">
    <source>
        <dbReference type="PROSITE" id="PS50021"/>
    </source>
</evidence>
<feature type="region of interest" description="Disordered" evidence="4">
    <location>
        <begin position="332"/>
        <end position="352"/>
    </location>
</feature>
<dbReference type="PANTHER" id="PTHR11915">
    <property type="entry name" value="SPECTRIN/FILAMIN RELATED CYTOSKELETAL PROTEIN"/>
    <property type="match status" value="1"/>
</dbReference>
<accession>A0A813QMT8</accession>
<feature type="compositionally biased region" description="Polar residues" evidence="4">
    <location>
        <begin position="947"/>
        <end position="958"/>
    </location>
</feature>
<feature type="coiled-coil region" evidence="3">
    <location>
        <begin position="814"/>
        <end position="848"/>
    </location>
</feature>
<feature type="region of interest" description="Disordered" evidence="4">
    <location>
        <begin position="2379"/>
        <end position="2416"/>
    </location>
</feature>
<feature type="compositionally biased region" description="Low complexity" evidence="4">
    <location>
        <begin position="979"/>
        <end position="998"/>
    </location>
</feature>
<dbReference type="PROSITE" id="PS00020">
    <property type="entry name" value="ACTININ_2"/>
    <property type="match status" value="1"/>
</dbReference>
<feature type="coiled-coil region" evidence="3">
    <location>
        <begin position="1796"/>
        <end position="1848"/>
    </location>
</feature>
<dbReference type="Gene3D" id="1.20.58.60">
    <property type="match status" value="6"/>
</dbReference>
<dbReference type="PROSITE" id="PS00019">
    <property type="entry name" value="ACTININ_1"/>
    <property type="match status" value="1"/>
</dbReference>
<evidence type="ECO:0000256" key="4">
    <source>
        <dbReference type="SAM" id="MobiDB-lite"/>
    </source>
</evidence>
<feature type="compositionally biased region" description="Basic and acidic residues" evidence="4">
    <location>
        <begin position="2379"/>
        <end position="2390"/>
    </location>
</feature>
<sequence length="2490" mass="290083">MSGSLPQRRSLPDSAFSSWSNIINDNNDAQQFQQIIRDRRGICSTNLRQFLRKDFIRSFKPLNAHIKSWSHHQPICEHEREDIQKKAFTKWINNQLATSDSTPTINDLFQDLRDGVILLRLLEVLTGNEHKREIGKMRVHHIGNVNKVIAVLGEYGIRLLSISSNDIVDGNPKLTLALIWSIIQYWQGKDVLKSVVSNPQQTNVEKFLLNWCQQQTKGYKGVVIKDFTTSWQDGLAFNALIHKFRSDLFDYADILQNAAARNLENAFTIAKNIFKIDRYLDVEDVLSEYPDKKSILMYVMCLFQQLPASHIVIEDKEKNGLSTTMMSMNTRNSLKETKSPSPPSLSSKVSSVTESRTIMETSQLTTYQSNMERLVQWILKLEEQLDREEKVSTNDLKRVKEQFQKHEDFMISLTKDQNQIGQVLEEGNRLLSSADVHLQLREENEIKEQMKILNRRWESLRTKALERQSLLHRTLMKLQIDQIESFDVWLTQAQQNIAQQLESIEQDLVGVDRQYRHLAQLQDELVSQQQITESLQNMVIVIDDTTTNGTDAPASKYTSMEIEAKLLDLSERWASICTFVQNRWVQLQEVKIELEQVQVNQDKVNRWLTRKEAEVSKILAETNLTDTDTLMQQVHSIKKTESEIEDIRQAILALDNSLKVLSTHYDSKTSILLKRLNETMNSFDKRWERLLDNLEQCSSRLKKTHLNIETSVKTNIRPDSDTVEKTITTIVEETTIKKRKIESNNSLRHEYEISARKFIDWIDKIEKILTNRETESSKAIERQEIVKDIKAKYLSYDDQFQNLVQTGHTITTQLKETNEDSSEHEITLKNLEQRWQALLKQILTCERDAEQFLLQSKFDEEYQALSNARSEYQTWIDSHQSLSSTAEMQVKIKSFQSFNERLSVLRSMAERLDTKAAVRMDQLQRSWNDTNTRLRELSKRDRRMPQPSETNGIDSNATRRGGLSSIPLSPTRSRINEHSSSSSTTATSTTTSNTSSSAVPNENGDLFTLTNYYTFGDNGQPKKTASTDKYRIDSVVEVFDSPTTPHPVESAASYREQFSSTTASSRKVLVNSDVFDFDTSRTPHFSGSASATPIKLLTDATGNSLPHSISPTSLSSLPASCIDGQRKLRQWLEQVEQSLLNDKVRVVDLKAIDAKKKVYKDLLDQTLEQEQSIEQLNGIAREYYPKLATDVSRRLQEELNNFKDRLYDVKMFLSERLAKYNRVDKTLSEFERTIEEVKIWIRNAQPRLAASDAAFTDARALEDQLGRSQILQHEIREMQTTINRLNKDVVDLTQDADESLARHLRDEMKELNEGWSHIISSTKVYSKNIQDALKRNKVLHEDIQEIEDWIMDKEREAPADDGPIFYQEQLRERLDQYQKLQAELNHKEHTVRNLLQQGRHDINSSSGGTPELAQQLETLVSNWGNLQKKVDTKVAFYGDIYTLHEELKNILHQENVWLDALQNKVFSSSNNGADAEEISEELDILERFVKTHSKSNYEKIFEIADRLQATKVSIPATNSQINQFRIRWDQLHDDAFKAIHTLNSQISDYQHMGHQITAMFEWMKHTDNTLNARLKDDVYADDVPGEAEKLIVEFNQYEAFLRSIDDKIHALRATAKTEAAKRLEQQLSLLKNQFLQLQMKFRQFQKPSDFEPKHARMRQILNEIESNIHILEVRSDDPDVIHSQFEDCLKLYRTLSDIKAEVEYVIRTGRHIVERKQIDEPDELNKQIDQLKAKYNTLGAKVAASRNLLDSVERHLRKFRKEYSHIHEWFVKADNEIRKIENKQVSKNMKEETDWIRTTRNDIKKLEANFETLKNLERTIQKEADRPLASLHEKTVELKRQIDQLDRRLRDRSDIVENKNRIKKERMRTDVKRSTSSYSETPRRYHNLLYIPFGSGYSGSSGTSTTAATNLTPIEYIIYPIGLRKGQVRKLEDDYQRFIQIHQDIIIRLDKLEASLTDAERVFDFTRITHVQDELRNVRSQLDELLTLGQELVSKSEKYSKRVGPDIETITSKFEGLQRRIRSMQETQEKRSREQHQYQQQQQQQQQQQFSTTATMNNNVHEDHRDDHRQEYYTEKKHTRVQHTSRRRSPSESSDISTAHGVIDEEFKKKYLRCLAYMKLIERLYENHQESDDEVDTYKRRLSRRDQAFRERPECEEIEQIIRETEERAYHIEKTDVEQANRIREKIRRLRDCLENLKYRSQQQNNDEVIRYNERYEEHVKTTDRTVPKEREFDSDFIYDIDDTRSVISEPAPQFNTKYRKTIHSLERYRTEDQSRQVPSNEEYHLQPLLRVRSLKAIDHRTLSAPSSPVLQPRYRSHERSNAQYRTHSTNQQSFQENFQNSISKSASLPNGGFPVQVAASIPQQPVLVRERVIDRHVAERSTSRNESHRQQQQQENASMQARSSHASSGQSQTLNRAVPIRYETSNMGTNSASSSYRHANGYRQDQYPTYFYQEQYGGGGSGSSSIGGSYRQQVYPTQPIGPHPTRIVN</sequence>
<protein>
    <recommendedName>
        <fullName evidence="5">Calponin-homology (CH) domain-containing protein</fullName>
    </recommendedName>
</protein>
<feature type="region of interest" description="Disordered" evidence="4">
    <location>
        <begin position="2064"/>
        <end position="2097"/>
    </location>
</feature>
<evidence type="ECO:0000256" key="2">
    <source>
        <dbReference type="ARBA" id="ARBA00023203"/>
    </source>
</evidence>
<feature type="region of interest" description="Disordered" evidence="4">
    <location>
        <begin position="2301"/>
        <end position="2334"/>
    </location>
</feature>
<dbReference type="OrthoDB" id="18853at2759"/>
<comment type="caution">
    <text evidence="6">The sequence shown here is derived from an EMBL/GenBank/DDBJ whole genome shotgun (WGS) entry which is preliminary data.</text>
</comment>
<keyword evidence="2" id="KW-0009">Actin-binding</keyword>
<dbReference type="SUPFAM" id="SSF47576">
    <property type="entry name" value="Calponin-homology domain, CH-domain"/>
    <property type="match status" value="1"/>
</dbReference>
<feature type="region of interest" description="Disordered" evidence="4">
    <location>
        <begin position="929"/>
        <end position="1003"/>
    </location>
</feature>
<keyword evidence="1" id="KW-0677">Repeat</keyword>
<dbReference type="InterPro" id="IPR001589">
    <property type="entry name" value="Actinin_actin-bd_CS"/>
</dbReference>
<feature type="coiled-coil region" evidence="3">
    <location>
        <begin position="1367"/>
        <end position="1397"/>
    </location>
</feature>
<gene>
    <name evidence="6" type="ORF">EDS130_LOCUS3262</name>
</gene>
<evidence type="ECO:0000256" key="3">
    <source>
        <dbReference type="SAM" id="Coils"/>
    </source>
</evidence>
<dbReference type="InterPro" id="IPR036872">
    <property type="entry name" value="CH_dom_sf"/>
</dbReference>
<feature type="compositionally biased region" description="Polar residues" evidence="4">
    <location>
        <begin position="2396"/>
        <end position="2416"/>
    </location>
</feature>
<feature type="coiled-coil region" evidence="3">
    <location>
        <begin position="1268"/>
        <end position="1302"/>
    </location>
</feature>
<organism evidence="6 7">
    <name type="scientific">Adineta ricciae</name>
    <name type="common">Rotifer</name>
    <dbReference type="NCBI Taxonomy" id="249248"/>
    <lineage>
        <taxon>Eukaryota</taxon>
        <taxon>Metazoa</taxon>
        <taxon>Spiralia</taxon>
        <taxon>Gnathifera</taxon>
        <taxon>Rotifera</taxon>
        <taxon>Eurotatoria</taxon>
        <taxon>Bdelloidea</taxon>
        <taxon>Adinetida</taxon>
        <taxon>Adinetidae</taxon>
        <taxon>Adineta</taxon>
    </lineage>
</organism>
<dbReference type="SUPFAM" id="SSF46966">
    <property type="entry name" value="Spectrin repeat"/>
    <property type="match status" value="11"/>
</dbReference>
<dbReference type="InterPro" id="IPR001715">
    <property type="entry name" value="CH_dom"/>
</dbReference>
<keyword evidence="3" id="KW-0175">Coiled coil</keyword>
<name>A0A813QMT8_ADIRI</name>
<dbReference type="CDD" id="cd00176">
    <property type="entry name" value="SPEC"/>
    <property type="match status" value="3"/>
</dbReference>
<dbReference type="GO" id="GO:0003779">
    <property type="term" value="F:actin binding"/>
    <property type="evidence" value="ECO:0007669"/>
    <property type="project" value="UniProtKB-KW"/>
</dbReference>
<evidence type="ECO:0000313" key="7">
    <source>
        <dbReference type="Proteomes" id="UP000663852"/>
    </source>
</evidence>
<feature type="compositionally biased region" description="Low complexity" evidence="4">
    <location>
        <begin position="2037"/>
        <end position="2049"/>
    </location>
</feature>
<reference evidence="6" key="1">
    <citation type="submission" date="2021-02" db="EMBL/GenBank/DDBJ databases">
        <authorList>
            <person name="Nowell W R."/>
        </authorList>
    </citation>
    <scope>NUCLEOTIDE SEQUENCE</scope>
</reference>
<dbReference type="Pfam" id="PF00435">
    <property type="entry name" value="Spectrin"/>
    <property type="match status" value="3"/>
</dbReference>
<feature type="compositionally biased region" description="Basic and acidic residues" evidence="4">
    <location>
        <begin position="2064"/>
        <end position="2076"/>
    </location>
</feature>
<feature type="compositionally biased region" description="Basic and acidic residues" evidence="4">
    <location>
        <begin position="2027"/>
        <end position="2036"/>
    </location>
</feature>
<feature type="domain" description="Calponin-homology (CH)" evidence="5">
    <location>
        <begin position="202"/>
        <end position="307"/>
    </location>
</feature>
<dbReference type="InterPro" id="IPR018159">
    <property type="entry name" value="Spectrin/alpha-actinin"/>
</dbReference>
<dbReference type="EMBL" id="CAJNOJ010000008">
    <property type="protein sequence ID" value="CAF0770127.1"/>
    <property type="molecule type" value="Genomic_DNA"/>
</dbReference>
<dbReference type="PROSITE" id="PS50021">
    <property type="entry name" value="CH"/>
    <property type="match status" value="2"/>
</dbReference>
<evidence type="ECO:0000313" key="6">
    <source>
        <dbReference type="EMBL" id="CAF0770127.1"/>
    </source>
</evidence>
<evidence type="ECO:0000256" key="1">
    <source>
        <dbReference type="ARBA" id="ARBA00022737"/>
    </source>
</evidence>
<dbReference type="Gene3D" id="1.10.418.10">
    <property type="entry name" value="Calponin-like domain"/>
    <property type="match status" value="2"/>
</dbReference>
<dbReference type="Proteomes" id="UP000663852">
    <property type="component" value="Unassembled WGS sequence"/>
</dbReference>